<gene>
    <name evidence="2" type="ORF">OLEA9_A082143</name>
</gene>
<sequence length="474" mass="55365">MENDFPSDFELYESQELNSSEPLDRLSELPDSVVHFIFSFLPMDYVVRTTILSKRWKDLWTFVPYIYFQPKEGELDKFTNFVNRTLMLWKGKKIQKFTIDFKDVYEPSSCTDLNLWVRFALEHEVEELDLDYFFVTLDDRYWMTQRLFSGSSIKKLRIMDCNMEVSGKIHWDQLKSLTINTVRWGQDEIDKVLSGSPQLEILIMYTSEKMSIHSGSLKKLFIHFDLHNHFGEEIDSALEIWTPNLQVLEISGRLYCKFFLQVNVPSLVEATLHFSTPGYDDLEMVMVRDFFQSIHHVEKLSLGSHFIKELSAMEKNDLPSPPLNLKRLSVDTYIGKDVLAGILNLLEISPDLSILEIMDLRSYEDGSEFFCRNVGGNFKSQLELRDSFNMRLKTVTITWYVDSTSMFSFIEFVLKNASKLEKMVIQAKPIDSHPPDLFFEIAQKLLRMPRSSPNAEVVLRRLYSEDDSSSIDYS</sequence>
<dbReference type="OrthoDB" id="913093at2759"/>
<comment type="caution">
    <text evidence="2">The sequence shown here is derived from an EMBL/GenBank/DDBJ whole genome shotgun (WGS) entry which is preliminary data.</text>
</comment>
<accession>A0A8S0VHI2</accession>
<dbReference type="Proteomes" id="UP000594638">
    <property type="component" value="Unassembled WGS sequence"/>
</dbReference>
<reference evidence="2 3" key="1">
    <citation type="submission" date="2019-12" db="EMBL/GenBank/DDBJ databases">
        <authorList>
            <person name="Alioto T."/>
            <person name="Alioto T."/>
            <person name="Gomez Garrido J."/>
        </authorList>
    </citation>
    <scope>NUCLEOTIDE SEQUENCE [LARGE SCALE GENOMIC DNA]</scope>
</reference>
<dbReference type="AlphaFoldDB" id="A0A8S0VHI2"/>
<dbReference type="Pfam" id="PF00646">
    <property type="entry name" value="F-box"/>
    <property type="match status" value="1"/>
</dbReference>
<dbReference type="PANTHER" id="PTHR31900">
    <property type="entry name" value="F-BOX/RNI SUPERFAMILY PROTEIN-RELATED"/>
    <property type="match status" value="1"/>
</dbReference>
<dbReference type="SUPFAM" id="SSF52047">
    <property type="entry name" value="RNI-like"/>
    <property type="match status" value="1"/>
</dbReference>
<dbReference type="EMBL" id="CACTIH010010088">
    <property type="protein sequence ID" value="CAA3033261.1"/>
    <property type="molecule type" value="Genomic_DNA"/>
</dbReference>
<keyword evidence="3" id="KW-1185">Reference proteome</keyword>
<dbReference type="InterPro" id="IPR050232">
    <property type="entry name" value="FBL13/AtMIF1-like"/>
</dbReference>
<dbReference type="Gene3D" id="3.80.10.10">
    <property type="entry name" value="Ribonuclease Inhibitor"/>
    <property type="match status" value="1"/>
</dbReference>
<dbReference type="SMART" id="SM00579">
    <property type="entry name" value="FBD"/>
    <property type="match status" value="1"/>
</dbReference>
<proteinExistence type="predicted"/>
<evidence type="ECO:0000259" key="1">
    <source>
        <dbReference type="PROSITE" id="PS50181"/>
    </source>
</evidence>
<dbReference type="SUPFAM" id="SSF81383">
    <property type="entry name" value="F-box domain"/>
    <property type="match status" value="1"/>
</dbReference>
<feature type="domain" description="F-box" evidence="1">
    <location>
        <begin position="23"/>
        <end position="59"/>
    </location>
</feature>
<protein>
    <submittedName>
        <fullName evidence="2">F-box At1g49610 isoform X1</fullName>
    </submittedName>
</protein>
<dbReference type="Gramene" id="OE9A082143T3">
    <property type="protein sequence ID" value="OE9A082143C3"/>
    <property type="gene ID" value="OE9A082143"/>
</dbReference>
<dbReference type="InterPro" id="IPR001810">
    <property type="entry name" value="F-box_dom"/>
</dbReference>
<dbReference type="InterPro" id="IPR055357">
    <property type="entry name" value="LRR_At1g61320_AtMIF1"/>
</dbReference>
<name>A0A8S0VHI2_OLEEU</name>
<dbReference type="PROSITE" id="PS50181">
    <property type="entry name" value="FBOX"/>
    <property type="match status" value="1"/>
</dbReference>
<dbReference type="PANTHER" id="PTHR31900:SF32">
    <property type="entry name" value="F-BOX_RNI_FBD-LIKE DOMAIN PROTEIN"/>
    <property type="match status" value="1"/>
</dbReference>
<dbReference type="Pfam" id="PF23622">
    <property type="entry name" value="LRR_At1g61320_AtMIF1"/>
    <property type="match status" value="1"/>
</dbReference>
<dbReference type="InterPro" id="IPR006566">
    <property type="entry name" value="FBD"/>
</dbReference>
<evidence type="ECO:0000313" key="3">
    <source>
        <dbReference type="Proteomes" id="UP000594638"/>
    </source>
</evidence>
<dbReference type="InterPro" id="IPR032675">
    <property type="entry name" value="LRR_dom_sf"/>
</dbReference>
<organism evidence="2 3">
    <name type="scientific">Olea europaea subsp. europaea</name>
    <dbReference type="NCBI Taxonomy" id="158383"/>
    <lineage>
        <taxon>Eukaryota</taxon>
        <taxon>Viridiplantae</taxon>
        <taxon>Streptophyta</taxon>
        <taxon>Embryophyta</taxon>
        <taxon>Tracheophyta</taxon>
        <taxon>Spermatophyta</taxon>
        <taxon>Magnoliopsida</taxon>
        <taxon>eudicotyledons</taxon>
        <taxon>Gunneridae</taxon>
        <taxon>Pentapetalae</taxon>
        <taxon>asterids</taxon>
        <taxon>lamiids</taxon>
        <taxon>Lamiales</taxon>
        <taxon>Oleaceae</taxon>
        <taxon>Oleeae</taxon>
        <taxon>Olea</taxon>
    </lineage>
</organism>
<evidence type="ECO:0000313" key="2">
    <source>
        <dbReference type="EMBL" id="CAA3033261.1"/>
    </source>
</evidence>
<dbReference type="Gene3D" id="1.20.1280.50">
    <property type="match status" value="1"/>
</dbReference>
<dbReference type="InterPro" id="IPR036047">
    <property type="entry name" value="F-box-like_dom_sf"/>
</dbReference>